<protein>
    <recommendedName>
        <fullName evidence="7 8">Small ribosomal subunit protein bS20</fullName>
    </recommendedName>
</protein>
<gene>
    <name evidence="8 10" type="primary">rpsT</name>
    <name evidence="10" type="ORF">FRZ44_54000</name>
</gene>
<keyword evidence="11" id="KW-1185">Reference proteome</keyword>
<dbReference type="GO" id="GO:0015935">
    <property type="term" value="C:small ribosomal subunit"/>
    <property type="evidence" value="ECO:0007669"/>
    <property type="project" value="TreeGrafter"/>
</dbReference>
<dbReference type="Pfam" id="PF01649">
    <property type="entry name" value="Ribosomal_S20p"/>
    <property type="match status" value="1"/>
</dbReference>
<evidence type="ECO:0000256" key="4">
    <source>
        <dbReference type="ARBA" id="ARBA00022884"/>
    </source>
</evidence>
<keyword evidence="3 8" id="KW-0699">rRNA-binding</keyword>
<name>A0A5J6MTM0_9PROT</name>
<comment type="similarity">
    <text evidence="2 8">Belongs to the bacterial ribosomal protein bS20 family.</text>
</comment>
<dbReference type="GO" id="GO:0006412">
    <property type="term" value="P:translation"/>
    <property type="evidence" value="ECO:0007669"/>
    <property type="project" value="UniProtKB-UniRule"/>
</dbReference>
<keyword evidence="4 8" id="KW-0694">RNA-binding</keyword>
<dbReference type="HAMAP" id="MF_00500">
    <property type="entry name" value="Ribosomal_bS20"/>
    <property type="match status" value="1"/>
</dbReference>
<accession>A0A5J6MTM0</accession>
<keyword evidence="6 8" id="KW-0687">Ribonucleoprotein</keyword>
<dbReference type="RefSeq" id="WP_151180084.1">
    <property type="nucleotide sequence ID" value="NZ_CP042906.1"/>
</dbReference>
<evidence type="ECO:0000256" key="5">
    <source>
        <dbReference type="ARBA" id="ARBA00022980"/>
    </source>
</evidence>
<dbReference type="SUPFAM" id="SSF46992">
    <property type="entry name" value="Ribosomal protein S20"/>
    <property type="match status" value="1"/>
</dbReference>
<evidence type="ECO:0000313" key="10">
    <source>
        <dbReference type="EMBL" id="QEX20085.1"/>
    </source>
</evidence>
<feature type="region of interest" description="Disordered" evidence="9">
    <location>
        <begin position="1"/>
        <end position="20"/>
    </location>
</feature>
<evidence type="ECO:0000256" key="3">
    <source>
        <dbReference type="ARBA" id="ARBA00022730"/>
    </source>
</evidence>
<sequence>MAQHKSAKKRIRQTERRTAVNRARVSRVRNFIKKLETAIATGDKTAAQAAFKEAQPEIQRGVRTGVLERNTASRKLSRLNARIKAL</sequence>
<dbReference type="KEGG" id="htq:FRZ44_54000"/>
<proteinExistence type="inferred from homology"/>
<evidence type="ECO:0000256" key="6">
    <source>
        <dbReference type="ARBA" id="ARBA00023274"/>
    </source>
</evidence>
<dbReference type="PANTHER" id="PTHR33398">
    <property type="entry name" value="30S RIBOSOMAL PROTEIN S20"/>
    <property type="match status" value="1"/>
</dbReference>
<dbReference type="NCBIfam" id="TIGR00029">
    <property type="entry name" value="S20"/>
    <property type="match status" value="1"/>
</dbReference>
<evidence type="ECO:0000256" key="9">
    <source>
        <dbReference type="SAM" id="MobiDB-lite"/>
    </source>
</evidence>
<keyword evidence="5 8" id="KW-0689">Ribosomal protein</keyword>
<feature type="compositionally biased region" description="Basic residues" evidence="9">
    <location>
        <begin position="1"/>
        <end position="11"/>
    </location>
</feature>
<evidence type="ECO:0000256" key="2">
    <source>
        <dbReference type="ARBA" id="ARBA00007634"/>
    </source>
</evidence>
<dbReference type="InterPro" id="IPR036510">
    <property type="entry name" value="Ribosomal_bS20_sf"/>
</dbReference>
<dbReference type="OrthoDB" id="9807974at2"/>
<reference evidence="10 11" key="1">
    <citation type="submission" date="2019-08" db="EMBL/GenBank/DDBJ databases">
        <title>Hyperibacter terrae gen. nov., sp. nov. and Hyperibacter viscosus sp. nov., two new members in the family Rhodospirillaceae isolated from the rhizosphere of Hypericum perforatum.</title>
        <authorList>
            <person name="Noviana Z."/>
        </authorList>
    </citation>
    <scope>NUCLEOTIDE SEQUENCE [LARGE SCALE GENOMIC DNA]</scope>
    <source>
        <strain evidence="10 11">R5913</strain>
    </source>
</reference>
<evidence type="ECO:0000256" key="1">
    <source>
        <dbReference type="ARBA" id="ARBA00003134"/>
    </source>
</evidence>
<dbReference type="EMBL" id="CP042906">
    <property type="protein sequence ID" value="QEX20085.1"/>
    <property type="molecule type" value="Genomic_DNA"/>
</dbReference>
<organism evidence="10 11">
    <name type="scientific">Hypericibacter terrae</name>
    <dbReference type="NCBI Taxonomy" id="2602015"/>
    <lineage>
        <taxon>Bacteria</taxon>
        <taxon>Pseudomonadati</taxon>
        <taxon>Pseudomonadota</taxon>
        <taxon>Alphaproteobacteria</taxon>
        <taxon>Rhodospirillales</taxon>
        <taxon>Dongiaceae</taxon>
        <taxon>Hypericibacter</taxon>
    </lineage>
</organism>
<dbReference type="AlphaFoldDB" id="A0A5J6MTM0"/>
<evidence type="ECO:0000256" key="8">
    <source>
        <dbReference type="HAMAP-Rule" id="MF_00500"/>
    </source>
</evidence>
<dbReference type="InterPro" id="IPR002583">
    <property type="entry name" value="Ribosomal_bS20"/>
</dbReference>
<dbReference type="GO" id="GO:0003735">
    <property type="term" value="F:structural constituent of ribosome"/>
    <property type="evidence" value="ECO:0007669"/>
    <property type="project" value="InterPro"/>
</dbReference>
<dbReference type="GO" id="GO:0070181">
    <property type="term" value="F:small ribosomal subunit rRNA binding"/>
    <property type="evidence" value="ECO:0007669"/>
    <property type="project" value="TreeGrafter"/>
</dbReference>
<evidence type="ECO:0000313" key="11">
    <source>
        <dbReference type="Proteomes" id="UP000326202"/>
    </source>
</evidence>
<comment type="function">
    <text evidence="1 8">Binds directly to 16S ribosomal RNA.</text>
</comment>
<dbReference type="Proteomes" id="UP000326202">
    <property type="component" value="Chromosome"/>
</dbReference>
<dbReference type="PANTHER" id="PTHR33398:SF1">
    <property type="entry name" value="SMALL RIBOSOMAL SUBUNIT PROTEIN BS20C"/>
    <property type="match status" value="1"/>
</dbReference>
<dbReference type="FunFam" id="1.20.58.110:FF:000001">
    <property type="entry name" value="30S ribosomal protein S20"/>
    <property type="match status" value="1"/>
</dbReference>
<evidence type="ECO:0000256" key="7">
    <source>
        <dbReference type="ARBA" id="ARBA00035136"/>
    </source>
</evidence>
<dbReference type="Gene3D" id="1.20.58.110">
    <property type="entry name" value="Ribosomal protein S20"/>
    <property type="match status" value="1"/>
</dbReference>